<comment type="caution">
    <text evidence="2">The sequence shown here is derived from an EMBL/GenBank/DDBJ whole genome shotgun (WGS) entry which is preliminary data.</text>
</comment>
<feature type="transmembrane region" description="Helical" evidence="1">
    <location>
        <begin position="371"/>
        <end position="397"/>
    </location>
</feature>
<sequence>MAANTPIAPPVLGNTPVRNAFYTAAARLLDYNPLTSLGAADTIALVNGLWNQNILHHQQVVAYSSVVVAMEHERAVFDPGVHIISRYGDLYHLVTIINQHRMQSRRQLVQIVRAQLPVPAVIPDQRVLNSIDFAVRCCLMIRFNRPGGVQPGGEHLYPWLRRSLRSTINGTIPRRIRDSGTYELRINQFPGMPGGPLTGTVKRPEDELDLDREFPDLFTLADMDKLTGFTIQYTSNLLEHLRVVRFRRRKFRVTVYIFPHAAVLTLLQNGALRDHQQLVQETLDTLALLIPANKHCRRWYNWSVYQSRRPDGKLALDRTAGQRADVSRRVGHYSYWRPRLLELEKTFDSASPRTLVGWYHDRRNKREFATFWTACAAVVLAIIALVLAAASTAYGVISGQQAVLANAYASNASTSALAAAAESQNSSTGNNNNSTYTPITAFNCCSPVDYCSDKTTVMMGNGTSVMTSLPVKTTTHTVLEIVTTLKT</sequence>
<name>A0AAE0IAU3_9PEZI</name>
<keyword evidence="1" id="KW-0812">Transmembrane</keyword>
<evidence type="ECO:0000313" key="2">
    <source>
        <dbReference type="EMBL" id="KAK3321727.1"/>
    </source>
</evidence>
<reference evidence="2" key="2">
    <citation type="submission" date="2023-06" db="EMBL/GenBank/DDBJ databases">
        <authorList>
            <consortium name="Lawrence Berkeley National Laboratory"/>
            <person name="Haridas S."/>
            <person name="Hensen N."/>
            <person name="Bonometti L."/>
            <person name="Westerberg I."/>
            <person name="Brannstrom I.O."/>
            <person name="Guillou S."/>
            <person name="Cros-Aarteil S."/>
            <person name="Calhoun S."/>
            <person name="Kuo A."/>
            <person name="Mondo S."/>
            <person name="Pangilinan J."/>
            <person name="Riley R."/>
            <person name="Labutti K."/>
            <person name="Andreopoulos B."/>
            <person name="Lipzen A."/>
            <person name="Chen C."/>
            <person name="Yanf M."/>
            <person name="Daum C."/>
            <person name="Ng V."/>
            <person name="Clum A."/>
            <person name="Steindorff A."/>
            <person name="Ohm R."/>
            <person name="Martin F."/>
            <person name="Silar P."/>
            <person name="Natvig D."/>
            <person name="Lalanne C."/>
            <person name="Gautier V."/>
            <person name="Ament-Velasquez S.L."/>
            <person name="Kruys A."/>
            <person name="Hutchinson M.I."/>
            <person name="Powell A.J."/>
            <person name="Barry K."/>
            <person name="Miller A.N."/>
            <person name="Grigoriev I.V."/>
            <person name="Debuchy R."/>
            <person name="Gladieux P."/>
            <person name="Thoren M.H."/>
            <person name="Johannesson H."/>
        </authorList>
    </citation>
    <scope>NUCLEOTIDE SEQUENCE</scope>
    <source>
        <strain evidence="2">CBS 118394</strain>
    </source>
</reference>
<organism evidence="2 3">
    <name type="scientific">Apodospora peruviana</name>
    <dbReference type="NCBI Taxonomy" id="516989"/>
    <lineage>
        <taxon>Eukaryota</taxon>
        <taxon>Fungi</taxon>
        <taxon>Dikarya</taxon>
        <taxon>Ascomycota</taxon>
        <taxon>Pezizomycotina</taxon>
        <taxon>Sordariomycetes</taxon>
        <taxon>Sordariomycetidae</taxon>
        <taxon>Sordariales</taxon>
        <taxon>Lasiosphaeriaceae</taxon>
        <taxon>Apodospora</taxon>
    </lineage>
</organism>
<proteinExistence type="predicted"/>
<gene>
    <name evidence="2" type="ORF">B0H66DRAFT_531095</name>
</gene>
<dbReference type="Proteomes" id="UP001283341">
    <property type="component" value="Unassembled WGS sequence"/>
</dbReference>
<dbReference type="AlphaFoldDB" id="A0AAE0IAU3"/>
<evidence type="ECO:0000256" key="1">
    <source>
        <dbReference type="SAM" id="Phobius"/>
    </source>
</evidence>
<keyword evidence="1" id="KW-0472">Membrane</keyword>
<evidence type="ECO:0000313" key="3">
    <source>
        <dbReference type="Proteomes" id="UP001283341"/>
    </source>
</evidence>
<keyword evidence="3" id="KW-1185">Reference proteome</keyword>
<reference evidence="2" key="1">
    <citation type="journal article" date="2023" name="Mol. Phylogenet. Evol.">
        <title>Genome-scale phylogeny and comparative genomics of the fungal order Sordariales.</title>
        <authorList>
            <person name="Hensen N."/>
            <person name="Bonometti L."/>
            <person name="Westerberg I."/>
            <person name="Brannstrom I.O."/>
            <person name="Guillou S."/>
            <person name="Cros-Aarteil S."/>
            <person name="Calhoun S."/>
            <person name="Haridas S."/>
            <person name="Kuo A."/>
            <person name="Mondo S."/>
            <person name="Pangilinan J."/>
            <person name="Riley R."/>
            <person name="LaButti K."/>
            <person name="Andreopoulos B."/>
            <person name="Lipzen A."/>
            <person name="Chen C."/>
            <person name="Yan M."/>
            <person name="Daum C."/>
            <person name="Ng V."/>
            <person name="Clum A."/>
            <person name="Steindorff A."/>
            <person name="Ohm R.A."/>
            <person name="Martin F."/>
            <person name="Silar P."/>
            <person name="Natvig D.O."/>
            <person name="Lalanne C."/>
            <person name="Gautier V."/>
            <person name="Ament-Velasquez S.L."/>
            <person name="Kruys A."/>
            <person name="Hutchinson M.I."/>
            <person name="Powell A.J."/>
            <person name="Barry K."/>
            <person name="Miller A.N."/>
            <person name="Grigoriev I.V."/>
            <person name="Debuchy R."/>
            <person name="Gladieux P."/>
            <person name="Hiltunen Thoren M."/>
            <person name="Johannesson H."/>
        </authorList>
    </citation>
    <scope>NUCLEOTIDE SEQUENCE</scope>
    <source>
        <strain evidence="2">CBS 118394</strain>
    </source>
</reference>
<keyword evidence="1" id="KW-1133">Transmembrane helix</keyword>
<dbReference type="EMBL" id="JAUEDM010000003">
    <property type="protein sequence ID" value="KAK3321727.1"/>
    <property type="molecule type" value="Genomic_DNA"/>
</dbReference>
<accession>A0AAE0IAU3</accession>
<protein>
    <submittedName>
        <fullName evidence="2">Uncharacterized protein</fullName>
    </submittedName>
</protein>